<dbReference type="Gene3D" id="3.40.50.150">
    <property type="entry name" value="Vaccinia Virus protein VP39"/>
    <property type="match status" value="1"/>
</dbReference>
<dbReference type="GO" id="GO:0052913">
    <property type="term" value="F:16S rRNA (guanine(966)-N(2))-methyltransferase activity"/>
    <property type="evidence" value="ECO:0007669"/>
    <property type="project" value="UniProtKB-EC"/>
</dbReference>
<dbReference type="InterPro" id="IPR002052">
    <property type="entry name" value="DNA_methylase_N6_adenine_CS"/>
</dbReference>
<dbReference type="CDD" id="cd02440">
    <property type="entry name" value="AdoMet_MTases"/>
    <property type="match status" value="1"/>
</dbReference>
<dbReference type="PANTHER" id="PTHR43542:SF1">
    <property type="entry name" value="METHYLTRANSFERASE"/>
    <property type="match status" value="1"/>
</dbReference>
<dbReference type="PIRSF" id="PIRSF004553">
    <property type="entry name" value="CHP00095"/>
    <property type="match status" value="1"/>
</dbReference>
<dbReference type="InterPro" id="IPR029063">
    <property type="entry name" value="SAM-dependent_MTases_sf"/>
</dbReference>
<evidence type="ECO:0000313" key="5">
    <source>
        <dbReference type="Proteomes" id="UP000467132"/>
    </source>
</evidence>
<dbReference type="PROSITE" id="PS00092">
    <property type="entry name" value="N6_MTASE"/>
    <property type="match status" value="1"/>
</dbReference>
<dbReference type="EC" id="2.1.1.171" evidence="4"/>
<feature type="region of interest" description="Disordered" evidence="3">
    <location>
        <begin position="1"/>
        <end position="24"/>
    </location>
</feature>
<keyword evidence="1 4" id="KW-0489">Methyltransferase</keyword>
<dbReference type="Proteomes" id="UP000467132">
    <property type="component" value="Unassembled WGS sequence"/>
</dbReference>
<evidence type="ECO:0000313" key="4">
    <source>
        <dbReference type="EMBL" id="NBI06872.1"/>
    </source>
</evidence>
<sequence>MRVITGTAKGHKLKAPKGTNTRPTTDKMKETLFNIINVYSDDIVLDLFAGSGSIGIEFLSRGAEKCFFIDNEINSYKTIIENLEKTNFKNKSEVYKMNYTNALNIFRDKDIKFHYIFLDPPYNKNLIIESIKLIEKYDLLTEDGVIIAEHEKDLNLNIFNEKYNINIRNYGETSISFFKIQEA</sequence>
<dbReference type="NCBIfam" id="TIGR00095">
    <property type="entry name" value="16S rRNA (guanine(966)-N(2))-methyltransferase RsmD"/>
    <property type="match status" value="1"/>
</dbReference>
<gene>
    <name evidence="4" type="primary">rsmD</name>
    <name evidence="4" type="ORF">D3Z33_08405</name>
</gene>
<dbReference type="EMBL" id="QXXA01000009">
    <property type="protein sequence ID" value="NBI06872.1"/>
    <property type="molecule type" value="Genomic_DNA"/>
</dbReference>
<evidence type="ECO:0000256" key="1">
    <source>
        <dbReference type="ARBA" id="ARBA00022603"/>
    </source>
</evidence>
<dbReference type="AlphaFoldDB" id="A0A845R0A4"/>
<dbReference type="RefSeq" id="WP_160197352.1">
    <property type="nucleotide sequence ID" value="NZ_QXXA01000009.1"/>
</dbReference>
<comment type="caution">
    <text evidence="4">The sequence shown here is derived from an EMBL/GenBank/DDBJ whole genome shotgun (WGS) entry which is preliminary data.</text>
</comment>
<dbReference type="InterPro" id="IPR004398">
    <property type="entry name" value="RNA_MeTrfase_RsmD"/>
</dbReference>
<dbReference type="OrthoDB" id="9803017at2"/>
<dbReference type="GO" id="GO:0003676">
    <property type="term" value="F:nucleic acid binding"/>
    <property type="evidence" value="ECO:0007669"/>
    <property type="project" value="InterPro"/>
</dbReference>
<keyword evidence="5" id="KW-1185">Reference proteome</keyword>
<name>A0A845R0A4_9CLOT</name>
<evidence type="ECO:0000256" key="2">
    <source>
        <dbReference type="ARBA" id="ARBA00022679"/>
    </source>
</evidence>
<evidence type="ECO:0000256" key="3">
    <source>
        <dbReference type="SAM" id="MobiDB-lite"/>
    </source>
</evidence>
<dbReference type="Pfam" id="PF03602">
    <property type="entry name" value="Cons_hypoth95"/>
    <property type="match status" value="1"/>
</dbReference>
<reference evidence="4 5" key="1">
    <citation type="submission" date="2018-08" db="EMBL/GenBank/DDBJ databases">
        <title>Murine metabolic-syndrome-specific gut microbial biobank.</title>
        <authorList>
            <person name="Liu C."/>
        </authorList>
    </citation>
    <scope>NUCLEOTIDE SEQUENCE [LARGE SCALE GENOMIC DNA]</scope>
    <source>
        <strain evidence="4 5">583</strain>
    </source>
</reference>
<organism evidence="4 5">
    <name type="scientific">Senegalia massiliensis</name>
    <dbReference type="NCBI Taxonomy" id="1720316"/>
    <lineage>
        <taxon>Bacteria</taxon>
        <taxon>Bacillati</taxon>
        <taxon>Bacillota</taxon>
        <taxon>Clostridia</taxon>
        <taxon>Eubacteriales</taxon>
        <taxon>Clostridiaceae</taxon>
        <taxon>Senegalia</taxon>
    </lineage>
</organism>
<proteinExistence type="predicted"/>
<accession>A0A845R0A4</accession>
<dbReference type="SUPFAM" id="SSF53335">
    <property type="entry name" value="S-adenosyl-L-methionine-dependent methyltransferases"/>
    <property type="match status" value="1"/>
</dbReference>
<protein>
    <submittedName>
        <fullName evidence="4">16S rRNA (Guanine(966)-N(2))-methyltransferase RsmD</fullName>
        <ecNumber evidence="4">2.1.1.171</ecNumber>
    </submittedName>
</protein>
<dbReference type="PANTHER" id="PTHR43542">
    <property type="entry name" value="METHYLTRANSFERASE"/>
    <property type="match status" value="1"/>
</dbReference>
<keyword evidence="2 4" id="KW-0808">Transferase</keyword>